<evidence type="ECO:0000256" key="4">
    <source>
        <dbReference type="ARBA" id="ARBA00022737"/>
    </source>
</evidence>
<dbReference type="Pfam" id="PF04613">
    <property type="entry name" value="LpxD"/>
    <property type="match status" value="1"/>
</dbReference>
<name>A0A381U690_9ZZZZ</name>
<keyword evidence="1" id="KW-0444">Lipid biosynthesis</keyword>
<proteinExistence type="inferred from homology"/>
<dbReference type="Gene3D" id="2.160.10.10">
    <property type="entry name" value="Hexapeptide repeat proteins"/>
    <property type="match status" value="1"/>
</dbReference>
<accession>A0A381U690</accession>
<dbReference type="InterPro" id="IPR018357">
    <property type="entry name" value="Hexapep_transf_CS"/>
</dbReference>
<dbReference type="PANTHER" id="PTHR43378">
    <property type="entry name" value="UDP-3-O-ACYLGLUCOSAMINE N-ACYLTRANSFERASE"/>
    <property type="match status" value="1"/>
</dbReference>
<dbReference type="PANTHER" id="PTHR43378:SF2">
    <property type="entry name" value="UDP-3-O-ACYLGLUCOSAMINE N-ACYLTRANSFERASE 1, MITOCHONDRIAL-RELATED"/>
    <property type="match status" value="1"/>
</dbReference>
<dbReference type="InterPro" id="IPR020573">
    <property type="entry name" value="UDP_GlcNAc_AcTrfase_non-rep"/>
</dbReference>
<evidence type="ECO:0000256" key="1">
    <source>
        <dbReference type="ARBA" id="ARBA00022516"/>
    </source>
</evidence>
<dbReference type="HAMAP" id="MF_00523">
    <property type="entry name" value="LpxD"/>
    <property type="match status" value="1"/>
</dbReference>
<keyword evidence="4" id="KW-0677">Repeat</keyword>
<dbReference type="NCBIfam" id="TIGR01853">
    <property type="entry name" value="lipid_A_lpxD"/>
    <property type="match status" value="1"/>
</dbReference>
<organism evidence="8">
    <name type="scientific">marine metagenome</name>
    <dbReference type="NCBI Taxonomy" id="408172"/>
    <lineage>
        <taxon>unclassified sequences</taxon>
        <taxon>metagenomes</taxon>
        <taxon>ecological metagenomes</taxon>
    </lineage>
</organism>
<evidence type="ECO:0000259" key="7">
    <source>
        <dbReference type="Pfam" id="PF04613"/>
    </source>
</evidence>
<feature type="domain" description="UDP-3-O-[3-hydroxymyristoyl] glucosamine N-acyltransferase non-repeat region" evidence="7">
    <location>
        <begin position="36"/>
        <end position="100"/>
    </location>
</feature>
<dbReference type="InterPro" id="IPR007691">
    <property type="entry name" value="LpxD"/>
</dbReference>
<evidence type="ECO:0000256" key="6">
    <source>
        <dbReference type="ARBA" id="ARBA00023315"/>
    </source>
</evidence>
<dbReference type="AlphaFoldDB" id="A0A381U690"/>
<dbReference type="NCBIfam" id="NF002060">
    <property type="entry name" value="PRK00892.1"/>
    <property type="match status" value="1"/>
</dbReference>
<evidence type="ECO:0000256" key="2">
    <source>
        <dbReference type="ARBA" id="ARBA00022556"/>
    </source>
</evidence>
<dbReference type="GO" id="GO:0009245">
    <property type="term" value="P:lipid A biosynthetic process"/>
    <property type="evidence" value="ECO:0007669"/>
    <property type="project" value="UniProtKB-KW"/>
</dbReference>
<dbReference type="Gene3D" id="3.40.1390.10">
    <property type="entry name" value="MurE/MurF, N-terminal domain"/>
    <property type="match status" value="1"/>
</dbReference>
<dbReference type="InterPro" id="IPR001451">
    <property type="entry name" value="Hexapep"/>
</dbReference>
<protein>
    <recommendedName>
        <fullName evidence="7">UDP-3-O-[3-hydroxymyristoyl] glucosamine N-acyltransferase non-repeat region domain-containing protein</fullName>
    </recommendedName>
</protein>
<dbReference type="EMBL" id="UINC01005547">
    <property type="protein sequence ID" value="SVA22013.1"/>
    <property type="molecule type" value="Genomic_DNA"/>
</dbReference>
<dbReference type="SUPFAM" id="SSF51161">
    <property type="entry name" value="Trimeric LpxA-like enzymes"/>
    <property type="match status" value="1"/>
</dbReference>
<reference evidence="8" key="1">
    <citation type="submission" date="2018-05" db="EMBL/GenBank/DDBJ databases">
        <authorList>
            <person name="Lanie J.A."/>
            <person name="Ng W.-L."/>
            <person name="Kazmierczak K.M."/>
            <person name="Andrzejewski T.M."/>
            <person name="Davidsen T.M."/>
            <person name="Wayne K.J."/>
            <person name="Tettelin H."/>
            <person name="Glass J.I."/>
            <person name="Rusch D."/>
            <person name="Podicherti R."/>
            <person name="Tsui H.-C.T."/>
            <person name="Winkler M.E."/>
        </authorList>
    </citation>
    <scope>NUCLEOTIDE SEQUENCE</scope>
</reference>
<dbReference type="GO" id="GO:0016410">
    <property type="term" value="F:N-acyltransferase activity"/>
    <property type="evidence" value="ECO:0007669"/>
    <property type="project" value="InterPro"/>
</dbReference>
<dbReference type="CDD" id="cd03352">
    <property type="entry name" value="LbH_LpxD"/>
    <property type="match status" value="1"/>
</dbReference>
<sequence length="347" mass="37586">MSDPRFYKKLGPFKLHELVSFVCGKINSTKFDHKIIDDIAALHLAKPSEISFFDNLKYRDQLLNTKAGACIIKESNKVLAPKETALIFSDNPYLDFTMISRSFYPEQIHPKSVSGLLFDEIITNNSNIQKDVILEKGVVIGKNVEIGNNSFIGSNAVIGSNVRIGENTYIGANVSITYAFIGSNVIIHQGTSIGQDGFGFSMSPKGHIKIPQVGLVVINDDVEIGSNCCIDRGSNQNTVIGKGTKIDNLVQIAHNCVIGEHCVLAGMVGLAGSTTLEDFVVMGAKSGATGHLTIGKGSQIAAKSGVTRDLPPGRKWAGFPIRSLNNWKKEILKIKKLTDIGRIKEGE</sequence>
<keyword evidence="5" id="KW-0443">Lipid metabolism</keyword>
<keyword evidence="2" id="KW-0441">Lipid A biosynthesis</keyword>
<dbReference type="InterPro" id="IPR011004">
    <property type="entry name" value="Trimer_LpxA-like_sf"/>
</dbReference>
<keyword evidence="6" id="KW-0012">Acyltransferase</keyword>
<dbReference type="PROSITE" id="PS00101">
    <property type="entry name" value="HEXAPEP_TRANSFERASES"/>
    <property type="match status" value="1"/>
</dbReference>
<gene>
    <name evidence="8" type="ORF">METZ01_LOCUS74867</name>
</gene>
<evidence type="ECO:0000313" key="8">
    <source>
        <dbReference type="EMBL" id="SVA22013.1"/>
    </source>
</evidence>
<evidence type="ECO:0000256" key="3">
    <source>
        <dbReference type="ARBA" id="ARBA00022679"/>
    </source>
</evidence>
<evidence type="ECO:0000256" key="5">
    <source>
        <dbReference type="ARBA" id="ARBA00023098"/>
    </source>
</evidence>
<dbReference type="GO" id="GO:0016020">
    <property type="term" value="C:membrane"/>
    <property type="evidence" value="ECO:0007669"/>
    <property type="project" value="GOC"/>
</dbReference>
<dbReference type="Pfam" id="PF00132">
    <property type="entry name" value="Hexapep"/>
    <property type="match status" value="2"/>
</dbReference>
<keyword evidence="3" id="KW-0808">Transferase</keyword>